<protein>
    <recommendedName>
        <fullName evidence="4">Clostripain</fullName>
    </recommendedName>
</protein>
<dbReference type="Gene3D" id="3.40.50.11970">
    <property type="match status" value="1"/>
</dbReference>
<keyword evidence="1" id="KW-0472">Membrane</keyword>
<evidence type="ECO:0008006" key="4">
    <source>
        <dbReference type="Google" id="ProtNLM"/>
    </source>
</evidence>
<accession>A0A4S4BN30</accession>
<reference evidence="2 3" key="1">
    <citation type="submission" date="2019-04" db="EMBL/GenBank/DDBJ databases">
        <title>Cohnella sp. nov. isolated from preserved vegetables.</title>
        <authorList>
            <person name="Lin S.-Y."/>
            <person name="Hung M.-H."/>
            <person name="Young C.-C."/>
        </authorList>
    </citation>
    <scope>NUCLEOTIDE SEQUENCE [LARGE SCALE GENOMIC DNA]</scope>
    <source>
        <strain evidence="2 3">CC-MHH1044</strain>
    </source>
</reference>
<evidence type="ECO:0000313" key="3">
    <source>
        <dbReference type="Proteomes" id="UP000310636"/>
    </source>
</evidence>
<dbReference type="EMBL" id="SSOB01000026">
    <property type="protein sequence ID" value="THF76271.1"/>
    <property type="molecule type" value="Genomic_DNA"/>
</dbReference>
<evidence type="ECO:0000313" key="2">
    <source>
        <dbReference type="EMBL" id="THF76271.1"/>
    </source>
</evidence>
<organism evidence="2 3">
    <name type="scientific">Cohnella fermenti</name>
    <dbReference type="NCBI Taxonomy" id="2565925"/>
    <lineage>
        <taxon>Bacteria</taxon>
        <taxon>Bacillati</taxon>
        <taxon>Bacillota</taxon>
        <taxon>Bacilli</taxon>
        <taxon>Bacillales</taxon>
        <taxon>Paenibacillaceae</taxon>
        <taxon>Cohnella</taxon>
    </lineage>
</organism>
<dbReference type="Proteomes" id="UP000310636">
    <property type="component" value="Unassembled WGS sequence"/>
</dbReference>
<feature type="transmembrane region" description="Helical" evidence="1">
    <location>
        <begin position="16"/>
        <end position="34"/>
    </location>
</feature>
<dbReference type="InterPro" id="IPR005077">
    <property type="entry name" value="Peptidase_C11"/>
</dbReference>
<keyword evidence="1" id="KW-0812">Transmembrane</keyword>
<name>A0A4S4BN30_9BACL</name>
<dbReference type="PANTHER" id="PTHR37835:SF1">
    <property type="entry name" value="ALPHA-CLOSTRIPAIN"/>
    <property type="match status" value="1"/>
</dbReference>
<sequence length="657" mass="73386">MVAHLIGGYSVTKGKWIGFGLLGLLALFVIWLFIPSEDTDNTNVKREAAENDGDYTILVYMNGSDLESEYDEESDSYYGAASSDLEEMISGLSGDRVRVLVETGGTLAWADERIDAEQNQRWLIEDGQFTHAADVGLRNIGEADTLADFVAWGVEQYPADKYALIFWNHGGGSVLGFGADERFDYDSLTLDELAAGLKTAQMSTDVSFEVIGFDACLMANVETASLLSPYGRYLVASEELEPGHGWDYTAALSRLSDEPDADGATLGRWIADGYRQHAEDNDQEKNITLSVVDMSRMERVVTALEAFAQEVDSGISVDRSGFFSLANGRSRADEYGSSSTPEEASDMVDLLAFVRNVAERYPDTSKELENALQDAVVYNIVSVGHPDASGLSIYFPHRNKINFDDNLQRFAAIGFSDKYVEFLHWYVSGLLGNSETVEVSTSGQLNFSYNEEEDEYAPYEVYVDPEELEQIEQIYAIVSMYSDEDAGEDSPLIYLGYDHYVDVDWEEGIIRDDFTGEWLMWDGNFVTLDLVSQGDGFIRYAIPAKLNGKDVDILVHYDVEEETFEVLGAWKGLGSETGMPDKNIIPIREGDRIVPQFYYYYDSGEDGYMDGDEFVVGDTIDLEYDYLPNGSYLYGFSLVSYSGEETLTDFIEFELED</sequence>
<keyword evidence="3" id="KW-1185">Reference proteome</keyword>
<comment type="caution">
    <text evidence="2">The sequence shown here is derived from an EMBL/GenBank/DDBJ whole genome shotgun (WGS) entry which is preliminary data.</text>
</comment>
<dbReference type="Pfam" id="PF03415">
    <property type="entry name" value="Peptidase_C11"/>
    <property type="match status" value="1"/>
</dbReference>
<dbReference type="PANTHER" id="PTHR37835">
    <property type="entry name" value="ALPHA-CLOSTRIPAIN"/>
    <property type="match status" value="1"/>
</dbReference>
<evidence type="ECO:0000256" key="1">
    <source>
        <dbReference type="SAM" id="Phobius"/>
    </source>
</evidence>
<keyword evidence="1" id="KW-1133">Transmembrane helix</keyword>
<gene>
    <name evidence="2" type="ORF">E6C55_19795</name>
</gene>
<proteinExistence type="predicted"/>
<dbReference type="OrthoDB" id="5507507at2"/>
<dbReference type="AlphaFoldDB" id="A0A4S4BN30"/>